<evidence type="ECO:0000313" key="10">
    <source>
        <dbReference type="Proteomes" id="UP000824120"/>
    </source>
</evidence>
<feature type="region of interest" description="Disordered" evidence="5">
    <location>
        <begin position="2002"/>
        <end position="2027"/>
    </location>
</feature>
<feature type="region of interest" description="Disordered" evidence="5">
    <location>
        <begin position="1868"/>
        <end position="1931"/>
    </location>
</feature>
<dbReference type="InterPro" id="IPR041677">
    <property type="entry name" value="DNA2/NAM7_AAA_11"/>
</dbReference>
<dbReference type="GO" id="GO:0005524">
    <property type="term" value="F:ATP binding"/>
    <property type="evidence" value="ECO:0007669"/>
    <property type="project" value="UniProtKB-KW"/>
</dbReference>
<dbReference type="InterPro" id="IPR056474">
    <property type="entry name" value="SEN1_barrel"/>
</dbReference>
<dbReference type="PANTHER" id="PTHR10887:SF495">
    <property type="entry name" value="HELICASE SENATAXIN ISOFORM X1-RELATED"/>
    <property type="match status" value="1"/>
</dbReference>
<evidence type="ECO:0000259" key="8">
    <source>
        <dbReference type="Pfam" id="PF23576"/>
    </source>
</evidence>
<evidence type="ECO:0000313" key="9">
    <source>
        <dbReference type="EMBL" id="KAG5619465.1"/>
    </source>
</evidence>
<sequence length="2064" mass="232670">MEQGELRKQWTWEPMMSDSLILLLVDPNDNARHVGRCILEQVSNTRGLTSGLQFLCSSPSSLSATTTGLRHALKLVRLDCVLSEFQTLHHFFFVLCKLLKEGNSCSQPLVRKSSEDSSISKFSSQGGFLKQPVLQAQSEHMDAHKSVVSSILWEKFCCLLSEMAWISVQKCLAAGKVFIGQKPSQMTCIRLLETLPVVFGRLCRDPTTVLNNAVTQCLRDLIDWGHSPLAVVVRYWKDALISLLILIKASCSAIPASLAADIEKLISCGEFITLFVKLSCTCLLCHYDNDQFFKIKFLLPCCWIADNIPMNELTKQVSRLSVSLVDERYIDLKKTSIDSKCLPGEEFVHTNNSLAEAATPFSRVGKKMHIPDLKTFVGDERGNSIVHSGDERETDTSAGADINSCISFDPKLVGHVAGRVVYSDPAKKIDSRKISQPIDRCLDLDIPRLKLNALHARKDSPLVKSKAMEPKNKEKAMEPKNKETDIKYHLNYTNLNSKENSHVTSELHSALGGSSYGGVSMKENDGEADEHDIRPNDTVLKELVSETSNDRESAFLTSARRQQSFSLKTSFSGPKRKVIQLGLPIENRSNALRLDDGVKRFKAVRLDDWYRPILECNYFLTVGLTTAGEGKNDSLSKLKEVPVCFQSVDEYVEIFRPLILEEFKAQLQSSFQEITSLEEMSCGSLSVMSVERIDDFHFIRCVHEDVDLSGSKSCSDNDLILLTRQPLRNSCPDIHMVGKIVLILFESVSGLHINWRKSHIFPINDVPRIQNLVDILGVEIGQLPATYLGMPLGANSKSKEIWNGVVERCEKRLSRWKSQYLSRGGRLVLINSVLDALPTYLMLVFPLPAKVEERIDALRRNFFWHGEKEYKGFHLVEWKTLLLSKKQGGLAIKNLRKQNKSLLMKWLWRFPLEEQSLWGRVIQAKYGKEGPWKTKFWEDNWLGNGSLKRLFPDIHHLNQQQESTLYEVWFEHGWNLTYRRLMQDWEVERLAEFYGTLDQFLGFKEGEDTLKWKCHNKGLFTVSSAYRNMNQMGSQVNFLPWKLIWKVEKRERDCKRRSSILLIRLYLQNRPHLMRAQKFLVARSKWCISRLMTITSQLREFQALSAIKGIPLLPVILNPTSYNHCKHYGESFNKLSRPLQQVLKSAYNDSQLQAISAAIGPFDPKKDFQLSLIQGPPGTGKTRVIVAIVSSLLSFSQVDTKRSSNGGLKSTGMSCTASRQRICQAAAVARAWQDAALARQLNEDLENDKPMGNCSKRRILICAQSNAAVDELVSRITSEGLYGSDGTIYKPYIVRVGNTKTVHPNSLPFFIDTLVDHRIVEEKINATDSKIDAGEDTLTFLRSNLEKLVDTIKCYEAKRASLRDGDSDSNCLLEGGTDKADNAKEMSDAEVEAKLRILYAKKKSIYMDLAAAQARERKANEETKALRHKLRKAILKEAEIVVTTLSGCGGDLYGVCAASVSGQRFSSSSEGVLFDAVVIDEAAQALEPASLIPLQLLKSKETRCVMVGDPKQLPATVLSNIASRFSFQCSMFERLQRAGYPVNMLTQQYRMHPEICRFPSFHFYDGKLVDGDQLSSKVASFHGTKGLGPYVFFDIVDGKELHDKKSGTLSLYNECEADAAVEVLRFFKRRFPSEFAGGRIGIITPYRCQLSLLRSRFSSAFGSSITADMEFNTVDGFQGREVDIVILSTVRAFESCSNATQVNSSRIGFVADVRRMNVALTRAKLSLWIMGNARTLRTNQNWEALVKDAKERELVMSLKRPYNATFKSSDREKLFTSEKPENCSRKLKHVSGVEATCEHADGQKNNVKHVTERKRKDTSFGAPIDTPIRADLYGKNVEGEQRSKDERSLLLKKDLNNDHCRNTQGAHILLGENQSESSESCEKISKKHRKERKAHGLHGKQCDSLESNLGNSKKSGSDSHKHSISVASERFQLPLERDDKLRNMRDWKNPAKTSLMQKDVEDGIGTCNQVKKPDHMISKRKQQRDAVDALLSSALISSNKSRSSLKSLPAKRTSSPNAGCPPIRPPKQNKVKVFKSLIKFAEMIRSYIFLILSPNKCPLFKWNN</sequence>
<gene>
    <name evidence="9" type="ORF">H5410_019289</name>
</gene>
<keyword evidence="2" id="KW-0378">Hydrolase</keyword>
<comment type="caution">
    <text evidence="9">The sequence shown here is derived from an EMBL/GenBank/DDBJ whole genome shotgun (WGS) entry which is preliminary data.</text>
</comment>
<feature type="domain" description="DNA2/NAM7 helicase-like C-terminal" evidence="7">
    <location>
        <begin position="1528"/>
        <end position="1733"/>
    </location>
</feature>
<proteinExistence type="predicted"/>
<dbReference type="GO" id="GO:0016787">
    <property type="term" value="F:hydrolase activity"/>
    <property type="evidence" value="ECO:0007669"/>
    <property type="project" value="UniProtKB-KW"/>
</dbReference>
<name>A0A9J6A4J5_SOLCO</name>
<dbReference type="CDD" id="cd18042">
    <property type="entry name" value="DEXXQc_SETX"/>
    <property type="match status" value="1"/>
</dbReference>
<evidence type="ECO:0000259" key="7">
    <source>
        <dbReference type="Pfam" id="PF13087"/>
    </source>
</evidence>
<dbReference type="Pfam" id="PF23576">
    <property type="entry name" value="SEN1_barrel"/>
    <property type="match status" value="1"/>
</dbReference>
<reference evidence="9 10" key="1">
    <citation type="submission" date="2020-09" db="EMBL/GenBank/DDBJ databases">
        <title>De no assembly of potato wild relative species, Solanum commersonii.</title>
        <authorList>
            <person name="Cho K."/>
        </authorList>
    </citation>
    <scope>NUCLEOTIDE SEQUENCE [LARGE SCALE GENOMIC DNA]</scope>
    <source>
        <strain evidence="9">LZ3.2</strain>
        <tissue evidence="9">Leaf</tissue>
    </source>
</reference>
<dbReference type="EMBL" id="JACXVP010000003">
    <property type="protein sequence ID" value="KAG5619465.1"/>
    <property type="molecule type" value="Genomic_DNA"/>
</dbReference>
<feature type="domain" description="DNA2/NAM7 helicase helicase" evidence="6">
    <location>
        <begin position="1147"/>
        <end position="1520"/>
    </location>
</feature>
<evidence type="ECO:0000256" key="2">
    <source>
        <dbReference type="ARBA" id="ARBA00022801"/>
    </source>
</evidence>
<dbReference type="InterPro" id="IPR047187">
    <property type="entry name" value="SF1_C_Upf1"/>
</dbReference>
<dbReference type="GO" id="GO:0005694">
    <property type="term" value="C:chromosome"/>
    <property type="evidence" value="ECO:0007669"/>
    <property type="project" value="UniProtKB-ARBA"/>
</dbReference>
<accession>A0A9J6A4J5</accession>
<dbReference type="OrthoDB" id="6513042at2759"/>
<dbReference type="GO" id="GO:0004386">
    <property type="term" value="F:helicase activity"/>
    <property type="evidence" value="ECO:0007669"/>
    <property type="project" value="UniProtKB-KW"/>
</dbReference>
<dbReference type="Gene3D" id="3.40.50.300">
    <property type="entry name" value="P-loop containing nucleotide triphosphate hydrolases"/>
    <property type="match status" value="2"/>
</dbReference>
<feature type="domain" description="Helicase SEN1 beta-barrel" evidence="8">
    <location>
        <begin position="679"/>
        <end position="741"/>
    </location>
</feature>
<evidence type="ECO:0000256" key="5">
    <source>
        <dbReference type="SAM" id="MobiDB-lite"/>
    </source>
</evidence>
<evidence type="ECO:0000259" key="6">
    <source>
        <dbReference type="Pfam" id="PF13086"/>
    </source>
</evidence>
<keyword evidence="4" id="KW-0067">ATP-binding</keyword>
<dbReference type="PANTHER" id="PTHR10887">
    <property type="entry name" value="DNA2/NAM7 HELICASE FAMILY"/>
    <property type="match status" value="1"/>
</dbReference>
<feature type="compositionally biased region" description="Basic residues" evidence="5">
    <location>
        <begin position="1885"/>
        <end position="1898"/>
    </location>
</feature>
<dbReference type="InterPro" id="IPR041679">
    <property type="entry name" value="DNA2/NAM7-like_C"/>
</dbReference>
<keyword evidence="3" id="KW-0347">Helicase</keyword>
<dbReference type="SUPFAM" id="SSF52540">
    <property type="entry name" value="P-loop containing nucleoside triphosphate hydrolases"/>
    <property type="match status" value="1"/>
</dbReference>
<dbReference type="Pfam" id="PF13086">
    <property type="entry name" value="AAA_11"/>
    <property type="match status" value="1"/>
</dbReference>
<evidence type="ECO:0000256" key="4">
    <source>
        <dbReference type="ARBA" id="ARBA00022840"/>
    </source>
</evidence>
<keyword evidence="10" id="KW-1185">Reference proteome</keyword>
<dbReference type="FunFam" id="3.40.50.300:FF:000326">
    <property type="entry name" value="P-loop containing nucleoside triphosphate hydrolase"/>
    <property type="match status" value="1"/>
</dbReference>
<dbReference type="InterPro" id="IPR045055">
    <property type="entry name" value="DNA2/NAM7-like"/>
</dbReference>
<dbReference type="CDD" id="cd18808">
    <property type="entry name" value="SF1_C_Upf1"/>
    <property type="match status" value="1"/>
</dbReference>
<dbReference type="Pfam" id="PF13087">
    <property type="entry name" value="AAA_12"/>
    <property type="match status" value="1"/>
</dbReference>
<evidence type="ECO:0000256" key="1">
    <source>
        <dbReference type="ARBA" id="ARBA00022741"/>
    </source>
</evidence>
<keyword evidence="1" id="KW-0547">Nucleotide-binding</keyword>
<dbReference type="Proteomes" id="UP000824120">
    <property type="component" value="Chromosome 3"/>
</dbReference>
<evidence type="ECO:0000256" key="3">
    <source>
        <dbReference type="ARBA" id="ARBA00022806"/>
    </source>
</evidence>
<dbReference type="InterPro" id="IPR027417">
    <property type="entry name" value="P-loop_NTPase"/>
</dbReference>
<organism evidence="9 10">
    <name type="scientific">Solanum commersonii</name>
    <name type="common">Commerson's wild potato</name>
    <name type="synonym">Commerson's nightshade</name>
    <dbReference type="NCBI Taxonomy" id="4109"/>
    <lineage>
        <taxon>Eukaryota</taxon>
        <taxon>Viridiplantae</taxon>
        <taxon>Streptophyta</taxon>
        <taxon>Embryophyta</taxon>
        <taxon>Tracheophyta</taxon>
        <taxon>Spermatophyta</taxon>
        <taxon>Magnoliopsida</taxon>
        <taxon>eudicotyledons</taxon>
        <taxon>Gunneridae</taxon>
        <taxon>Pentapetalae</taxon>
        <taxon>asterids</taxon>
        <taxon>lamiids</taxon>
        <taxon>Solanales</taxon>
        <taxon>Solanaceae</taxon>
        <taxon>Solanoideae</taxon>
        <taxon>Solaneae</taxon>
        <taxon>Solanum</taxon>
    </lineage>
</organism>
<protein>
    <submittedName>
        <fullName evidence="9">Uncharacterized protein</fullName>
    </submittedName>
</protein>